<dbReference type="EMBL" id="JAELYA010000008">
    <property type="protein sequence ID" value="MBO3277383.1"/>
    <property type="molecule type" value="Genomic_DNA"/>
</dbReference>
<dbReference type="GO" id="GO:0016787">
    <property type="term" value="F:hydrolase activity"/>
    <property type="evidence" value="ECO:0007669"/>
    <property type="project" value="UniProtKB-KW"/>
</dbReference>
<keyword evidence="2 5" id="KW-0378">Hydrolase</keyword>
<dbReference type="InterPro" id="IPR029058">
    <property type="entry name" value="AB_hydrolase_fold"/>
</dbReference>
<evidence type="ECO:0000256" key="2">
    <source>
        <dbReference type="ARBA" id="ARBA00022801"/>
    </source>
</evidence>
<dbReference type="InterPro" id="IPR033140">
    <property type="entry name" value="Lipase_GDXG_put_SER_AS"/>
</dbReference>
<dbReference type="InterPro" id="IPR050300">
    <property type="entry name" value="GDXG_lipolytic_enzyme"/>
</dbReference>
<keyword evidence="6" id="KW-1185">Reference proteome</keyword>
<dbReference type="PROSITE" id="PS01173">
    <property type="entry name" value="LIPASE_GDXG_HIS"/>
    <property type="match status" value="1"/>
</dbReference>
<sequence>MHILAETRLHLEAAASRPRIHQLPLETARQQMELMPAVLDLPPVPLAAVDNLTFDGPAGAVPVRLYRPGTDCQGPLVMFMHGGGWVIGSLDSHDSFCRHLSQRLGLRVLAVDYRRAPEHPFPAAYEDCLACLDWLLGSPASLGAPVESVALAGDSAGGNLAAAICAAAGERIRAQLLLYPALDASRHSQSYAEFAEGYLLERADMDYFIDSYLPRLEDRRDLRVSPLLAESFAGHAPTVLLTAGLDVLRDEGRVYAARLVGDGVAVKFHEAAGLIHGLVSVRKALPSAVPILDRCIDDLKSYLA</sequence>
<comment type="caution">
    <text evidence="5">The sequence shown here is derived from an EMBL/GenBank/DDBJ whole genome shotgun (WGS) entry which is preliminary data.</text>
</comment>
<protein>
    <submittedName>
        <fullName evidence="5">Alpha/beta hydrolase</fullName>
    </submittedName>
</protein>
<evidence type="ECO:0000256" key="1">
    <source>
        <dbReference type="ARBA" id="ARBA00010515"/>
    </source>
</evidence>
<dbReference type="Proteomes" id="UP000669060">
    <property type="component" value="Unassembled WGS sequence"/>
</dbReference>
<evidence type="ECO:0000259" key="4">
    <source>
        <dbReference type="Pfam" id="PF07859"/>
    </source>
</evidence>
<dbReference type="InterPro" id="IPR002168">
    <property type="entry name" value="Lipase_GDXG_HIS_AS"/>
</dbReference>
<dbReference type="RefSeq" id="WP_208315687.1">
    <property type="nucleotide sequence ID" value="NZ_JAELYA010000008.1"/>
</dbReference>
<accession>A0ABS3TUR9</accession>
<reference evidence="5 6" key="1">
    <citation type="submission" date="2020-12" db="EMBL/GenBank/DDBJ databases">
        <title>Pseudomonas schmalbachii sp. nov. isolated from millipede gut.</title>
        <authorList>
            <person name="Shelomi M."/>
        </authorList>
    </citation>
    <scope>NUCLEOTIDE SEQUENCE [LARGE SCALE GENOMIC DNA]</scope>
    <source>
        <strain evidence="5 6">Milli4</strain>
    </source>
</reference>
<evidence type="ECO:0000313" key="6">
    <source>
        <dbReference type="Proteomes" id="UP000669060"/>
    </source>
</evidence>
<dbReference type="PROSITE" id="PS01174">
    <property type="entry name" value="LIPASE_GDXG_SER"/>
    <property type="match status" value="1"/>
</dbReference>
<dbReference type="InterPro" id="IPR013094">
    <property type="entry name" value="AB_hydrolase_3"/>
</dbReference>
<proteinExistence type="inferred from homology"/>
<dbReference type="Gene3D" id="3.40.50.1820">
    <property type="entry name" value="alpha/beta hydrolase"/>
    <property type="match status" value="1"/>
</dbReference>
<organism evidence="5 6">
    <name type="scientific">Pseudomonas schmalbachii</name>
    <dbReference type="NCBI Taxonomy" id="2816993"/>
    <lineage>
        <taxon>Bacteria</taxon>
        <taxon>Pseudomonadati</taxon>
        <taxon>Pseudomonadota</taxon>
        <taxon>Gammaproteobacteria</taxon>
        <taxon>Pseudomonadales</taxon>
        <taxon>Pseudomonadaceae</taxon>
        <taxon>Pseudomonas</taxon>
    </lineage>
</organism>
<dbReference type="PANTHER" id="PTHR48081">
    <property type="entry name" value="AB HYDROLASE SUPERFAMILY PROTEIN C4A8.06C"/>
    <property type="match status" value="1"/>
</dbReference>
<dbReference type="PANTHER" id="PTHR48081:SF8">
    <property type="entry name" value="ALPHA_BETA HYDROLASE FOLD-3 DOMAIN-CONTAINING PROTEIN-RELATED"/>
    <property type="match status" value="1"/>
</dbReference>
<evidence type="ECO:0000313" key="5">
    <source>
        <dbReference type="EMBL" id="MBO3277383.1"/>
    </source>
</evidence>
<gene>
    <name evidence="5" type="ORF">JFY56_19375</name>
</gene>
<name>A0ABS3TUR9_9PSED</name>
<evidence type="ECO:0000256" key="3">
    <source>
        <dbReference type="PROSITE-ProRule" id="PRU10038"/>
    </source>
</evidence>
<dbReference type="Pfam" id="PF07859">
    <property type="entry name" value="Abhydrolase_3"/>
    <property type="match status" value="1"/>
</dbReference>
<comment type="similarity">
    <text evidence="1">Belongs to the 'GDXG' lipolytic enzyme family.</text>
</comment>
<feature type="domain" description="Alpha/beta hydrolase fold-3" evidence="4">
    <location>
        <begin position="77"/>
        <end position="278"/>
    </location>
</feature>
<dbReference type="SUPFAM" id="SSF53474">
    <property type="entry name" value="alpha/beta-Hydrolases"/>
    <property type="match status" value="1"/>
</dbReference>
<feature type="active site" evidence="3">
    <location>
        <position position="155"/>
    </location>
</feature>